<keyword evidence="3 7" id="KW-1133">Transmembrane helix</keyword>
<evidence type="ECO:0000256" key="3">
    <source>
        <dbReference type="ARBA" id="ARBA00022989"/>
    </source>
</evidence>
<comment type="caution">
    <text evidence="9">The sequence shown here is derived from an EMBL/GenBank/DDBJ whole genome shotgun (WGS) entry which is preliminary data.</text>
</comment>
<keyword evidence="2 7" id="KW-0812">Transmembrane</keyword>
<dbReference type="EMBL" id="MRVG01000010">
    <property type="protein sequence ID" value="PMB65527.1"/>
    <property type="molecule type" value="Genomic_DNA"/>
</dbReference>
<feature type="transmembrane region" description="Helical" evidence="7">
    <location>
        <begin position="36"/>
        <end position="55"/>
    </location>
</feature>
<comment type="similarity">
    <text evidence="5">Belongs to the SAT4 family.</text>
</comment>
<dbReference type="Pfam" id="PF20684">
    <property type="entry name" value="Fung_rhodopsin"/>
    <property type="match status" value="1"/>
</dbReference>
<dbReference type="AlphaFoldDB" id="A0A2N6NE25"/>
<keyword evidence="4 7" id="KW-0472">Membrane</keyword>
<feature type="transmembrane region" description="Helical" evidence="7">
    <location>
        <begin position="191"/>
        <end position="217"/>
    </location>
</feature>
<reference evidence="9 10" key="1">
    <citation type="journal article" date="2016" name="Appl. Microbiol. Biotechnol.">
        <title>Characterization of T-DNA insertion mutants with decreased virulence in the entomopathogenic fungus Beauveria bassiana JEF-007.</title>
        <authorList>
            <person name="Kim S."/>
            <person name="Lee S.J."/>
            <person name="Nai Y.S."/>
            <person name="Yu J.S."/>
            <person name="Lee M.R."/>
            <person name="Yang Y.T."/>
            <person name="Kim J.S."/>
        </authorList>
    </citation>
    <scope>NUCLEOTIDE SEQUENCE [LARGE SCALE GENOMIC DNA]</scope>
    <source>
        <strain evidence="9 10">JEF-007</strain>
    </source>
</reference>
<dbReference type="PANTHER" id="PTHR33048:SF124">
    <property type="entry name" value="INTEGRAL MEMBRANE PROTEIN"/>
    <property type="match status" value="1"/>
</dbReference>
<feature type="region of interest" description="Disordered" evidence="6">
    <location>
        <begin position="349"/>
        <end position="402"/>
    </location>
</feature>
<feature type="domain" description="Rhodopsin" evidence="8">
    <location>
        <begin position="53"/>
        <end position="287"/>
    </location>
</feature>
<dbReference type="OMA" id="GVHEWDL"/>
<evidence type="ECO:0000256" key="4">
    <source>
        <dbReference type="ARBA" id="ARBA00023136"/>
    </source>
</evidence>
<feature type="transmembrane region" description="Helical" evidence="7">
    <location>
        <begin position="147"/>
        <end position="171"/>
    </location>
</feature>
<evidence type="ECO:0000256" key="6">
    <source>
        <dbReference type="SAM" id="MobiDB-lite"/>
    </source>
</evidence>
<dbReference type="Proteomes" id="UP000235728">
    <property type="component" value="Unassembled WGS sequence"/>
</dbReference>
<dbReference type="PANTHER" id="PTHR33048">
    <property type="entry name" value="PTH11-LIKE INTEGRAL MEMBRANE PROTEIN (AFU_ORTHOLOGUE AFUA_5G11245)"/>
    <property type="match status" value="1"/>
</dbReference>
<organism evidence="9 10">
    <name type="scientific">Beauveria bassiana</name>
    <name type="common">White muscardine disease fungus</name>
    <name type="synonym">Tritirachium shiotae</name>
    <dbReference type="NCBI Taxonomy" id="176275"/>
    <lineage>
        <taxon>Eukaryota</taxon>
        <taxon>Fungi</taxon>
        <taxon>Dikarya</taxon>
        <taxon>Ascomycota</taxon>
        <taxon>Pezizomycotina</taxon>
        <taxon>Sordariomycetes</taxon>
        <taxon>Hypocreomycetidae</taxon>
        <taxon>Hypocreales</taxon>
        <taxon>Cordycipitaceae</taxon>
        <taxon>Beauveria</taxon>
    </lineage>
</organism>
<sequence length="402" mass="44301">MASFPVANSVTVLMTPPDGVTPDFDNPLQNHWLQHYLAFGIGGPLALAFLCQRYYTKLYLSKGLQIDDGARRIGSVEMQSLTNFASIHVSGLDHVGSHTSHSHIIPIDLALQFVYVEAPVYQLCNGFTKLSLLCIYLQLSPQRCFRLATWLSIVLVALYTVAIAIIMLFHCNPVRKAFDLRIQTGACLDPGILYMATAVSNILTDVMLFLLPTPMVLRLEMDRAQKMGAIAIFGIASVTVATSIVRLVYLPATLRSTDPSWDAAPAKNRSFVHFVICGSMPTVRRFARHLCPGWFGTNSPAISKNSAQSTLVTWGASRMRTRRHRRWSQFEDASEMELVQRGGACEGKTAEHSFEAVNKSGADAEQGPKRPQDNRSTASADTNSAKTEHHTETDGEAENDNV</sequence>
<evidence type="ECO:0000313" key="10">
    <source>
        <dbReference type="Proteomes" id="UP000235728"/>
    </source>
</evidence>
<protein>
    <recommendedName>
        <fullName evidence="8">Rhodopsin domain-containing protein</fullName>
    </recommendedName>
</protein>
<dbReference type="InterPro" id="IPR052337">
    <property type="entry name" value="SAT4-like"/>
</dbReference>
<proteinExistence type="inferred from homology"/>
<dbReference type="GO" id="GO:0016020">
    <property type="term" value="C:membrane"/>
    <property type="evidence" value="ECO:0007669"/>
    <property type="project" value="UniProtKB-SubCell"/>
</dbReference>
<dbReference type="InterPro" id="IPR049326">
    <property type="entry name" value="Rhodopsin_dom_fungi"/>
</dbReference>
<evidence type="ECO:0000256" key="1">
    <source>
        <dbReference type="ARBA" id="ARBA00004141"/>
    </source>
</evidence>
<evidence type="ECO:0000259" key="8">
    <source>
        <dbReference type="Pfam" id="PF20684"/>
    </source>
</evidence>
<feature type="transmembrane region" description="Helical" evidence="7">
    <location>
        <begin position="229"/>
        <end position="249"/>
    </location>
</feature>
<comment type="subcellular location">
    <subcellularLocation>
        <location evidence="1">Membrane</location>
        <topology evidence="1">Multi-pass membrane protein</topology>
    </subcellularLocation>
</comment>
<accession>A0A2N6NE25</accession>
<feature type="compositionally biased region" description="Polar residues" evidence="6">
    <location>
        <begin position="374"/>
        <end position="385"/>
    </location>
</feature>
<evidence type="ECO:0000313" key="9">
    <source>
        <dbReference type="EMBL" id="PMB65527.1"/>
    </source>
</evidence>
<evidence type="ECO:0000256" key="2">
    <source>
        <dbReference type="ARBA" id="ARBA00022692"/>
    </source>
</evidence>
<evidence type="ECO:0000256" key="5">
    <source>
        <dbReference type="ARBA" id="ARBA00038359"/>
    </source>
</evidence>
<name>A0A2N6NE25_BEABA</name>
<evidence type="ECO:0000256" key="7">
    <source>
        <dbReference type="SAM" id="Phobius"/>
    </source>
</evidence>
<gene>
    <name evidence="9" type="ORF">BM221_008885</name>
</gene>